<dbReference type="Gene3D" id="3.40.30.10">
    <property type="entry name" value="Glutaredoxin"/>
    <property type="match status" value="1"/>
</dbReference>
<evidence type="ECO:0000256" key="1">
    <source>
        <dbReference type="SAM" id="MobiDB-lite"/>
    </source>
</evidence>
<dbReference type="GO" id="GO:0005975">
    <property type="term" value="P:carbohydrate metabolic process"/>
    <property type="evidence" value="ECO:0007669"/>
    <property type="project" value="InterPro"/>
</dbReference>
<name>A0A482VM32_ASBVE</name>
<dbReference type="PANTHER" id="PTHR42899:SF1">
    <property type="entry name" value="SPERMATOGENESIS-ASSOCIATED PROTEIN 20"/>
    <property type="match status" value="1"/>
</dbReference>
<accession>A0A482VM32</accession>
<dbReference type="CDD" id="cd02955">
    <property type="entry name" value="SSP411"/>
    <property type="match status" value="1"/>
</dbReference>
<dbReference type="InterPro" id="IPR008928">
    <property type="entry name" value="6-hairpin_glycosidase_sf"/>
</dbReference>
<dbReference type="InterPro" id="IPR012341">
    <property type="entry name" value="6hp_glycosidase-like_sf"/>
</dbReference>
<protein>
    <submittedName>
        <fullName evidence="3">Spermatogenesis-associated protein 20</fullName>
    </submittedName>
</protein>
<evidence type="ECO:0000313" key="4">
    <source>
        <dbReference type="Proteomes" id="UP000292052"/>
    </source>
</evidence>
<keyword evidence="4" id="KW-1185">Reference proteome</keyword>
<dbReference type="PANTHER" id="PTHR42899">
    <property type="entry name" value="SPERMATOGENESIS-ASSOCIATED PROTEIN 20"/>
    <property type="match status" value="1"/>
</dbReference>
<dbReference type="STRING" id="1661398.A0A482VM32"/>
<feature type="region of interest" description="Disordered" evidence="1">
    <location>
        <begin position="802"/>
        <end position="824"/>
    </location>
</feature>
<dbReference type="InterPro" id="IPR024705">
    <property type="entry name" value="Ssp411"/>
</dbReference>
<gene>
    <name evidence="3" type="ORF">BDFB_000479</name>
</gene>
<proteinExistence type="predicted"/>
<dbReference type="InterPro" id="IPR004879">
    <property type="entry name" value="Ssp411-like_TRX"/>
</dbReference>
<dbReference type="OrthoDB" id="1923667at2759"/>
<sequence>MIASRVVQNSAVQNIFRRLSVSSGDLHISNNFRANFAKFVDHERNTALKPPIRSMSLGRKIESLLAKKMSSEASTSGAHKTNRLALEKSPYLLQHATNPVDWYPWGQEAFDRAQKENKCHVMEKESFENEEVAKVMNQHFINIKVDREERPDVDKLYMAFVQASVGGGGWPMSVFLTPTLEPLAGGTYFPPDDRYGRPGFKSVLKSIAEQWRTKQSIILNSGKHSLEVLRKVSERELTSQQGIKAPDEDVWKKCLLQLSHSYEDDFGGFSTQPKFPQPSNFNFLFHMYSRDKNSEQGFRCLQMCLHTLKKMAYGGIHDHVNCGFARYSVDDRWHVPHFEKMLYDQAQLAVSFADAYVVSKDEFFADVLRDILLYVSRDLSHSLGGFYGAEDADSYPYEGAPHKQEGAFCVWEYDEIGNFLGEDKTSDIYHRDLFIYHYNVKENGNVNPAQDPHHELQKKNVLVCFGSFDNTAKKFATTVETVKEILKKCHEILYKERQKRPKPHVDTKIVTSWNGLMISGFAKAGFVLKNQDYINRAILAANFIRKYLYNEENKTLLRCCYKGEDGQIVQTSTSINGFLDDYAFLIRGLLDLYESSLDVDWLSWAETLQEQQDRLFWDSKGSGYFTSPKDDTSILIRGKEDQDGAEPCGNSISAHNLIRLAVYLDRQDLRGKAGRIFTVFADRLKSIPVALPEMTSALLFYHHSPTQVSDPDKSEGLTGLFLWKVFIAGEAEDNNTQALLDVVRSRFIPGRILAVTDGPGGRAGLLYRRHESFARLRPVQGKPAAYVCRNFACSLPVTDPEELASSLDGNNPRSEIPHDTSDDE</sequence>
<dbReference type="Pfam" id="PF03190">
    <property type="entry name" value="Thioredox_DsbH"/>
    <property type="match status" value="1"/>
</dbReference>
<dbReference type="Gene3D" id="1.50.10.10">
    <property type="match status" value="1"/>
</dbReference>
<feature type="compositionally biased region" description="Basic and acidic residues" evidence="1">
    <location>
        <begin position="815"/>
        <end position="824"/>
    </location>
</feature>
<dbReference type="SUPFAM" id="SSF48208">
    <property type="entry name" value="Six-hairpin glycosidases"/>
    <property type="match status" value="1"/>
</dbReference>
<comment type="caution">
    <text evidence="3">The sequence shown here is derived from an EMBL/GenBank/DDBJ whole genome shotgun (WGS) entry which is preliminary data.</text>
</comment>
<dbReference type="SUPFAM" id="SSF52833">
    <property type="entry name" value="Thioredoxin-like"/>
    <property type="match status" value="1"/>
</dbReference>
<dbReference type="AlphaFoldDB" id="A0A482VM32"/>
<evidence type="ECO:0000313" key="3">
    <source>
        <dbReference type="EMBL" id="RZC33509.1"/>
    </source>
</evidence>
<dbReference type="PIRSF" id="PIRSF006402">
    <property type="entry name" value="UCP006402_thioredoxin"/>
    <property type="match status" value="1"/>
</dbReference>
<dbReference type="InterPro" id="IPR036249">
    <property type="entry name" value="Thioredoxin-like_sf"/>
</dbReference>
<dbReference type="EMBL" id="QDEB01088099">
    <property type="protein sequence ID" value="RZC33509.1"/>
    <property type="molecule type" value="Genomic_DNA"/>
</dbReference>
<reference evidence="3 4" key="1">
    <citation type="submission" date="2017-03" db="EMBL/GenBank/DDBJ databases">
        <title>Genome of the blue death feigning beetle - Asbolus verrucosus.</title>
        <authorList>
            <person name="Rider S.D."/>
        </authorList>
    </citation>
    <scope>NUCLEOTIDE SEQUENCE [LARGE SCALE GENOMIC DNA]</scope>
    <source>
        <strain evidence="3">Butters</strain>
        <tissue evidence="3">Head and leg muscle</tissue>
    </source>
</reference>
<evidence type="ECO:0000259" key="2">
    <source>
        <dbReference type="Pfam" id="PF03190"/>
    </source>
</evidence>
<dbReference type="Proteomes" id="UP000292052">
    <property type="component" value="Unassembled WGS sequence"/>
</dbReference>
<feature type="domain" description="Spermatogenesis-associated protein 20-like TRX" evidence="2">
    <location>
        <begin position="81"/>
        <end position="228"/>
    </location>
</feature>
<organism evidence="3 4">
    <name type="scientific">Asbolus verrucosus</name>
    <name type="common">Desert ironclad beetle</name>
    <dbReference type="NCBI Taxonomy" id="1661398"/>
    <lineage>
        <taxon>Eukaryota</taxon>
        <taxon>Metazoa</taxon>
        <taxon>Ecdysozoa</taxon>
        <taxon>Arthropoda</taxon>
        <taxon>Hexapoda</taxon>
        <taxon>Insecta</taxon>
        <taxon>Pterygota</taxon>
        <taxon>Neoptera</taxon>
        <taxon>Endopterygota</taxon>
        <taxon>Coleoptera</taxon>
        <taxon>Polyphaga</taxon>
        <taxon>Cucujiformia</taxon>
        <taxon>Tenebrionidae</taxon>
        <taxon>Pimeliinae</taxon>
        <taxon>Asbolus</taxon>
    </lineage>
</organism>